<dbReference type="SUPFAM" id="SSF52058">
    <property type="entry name" value="L domain-like"/>
    <property type="match status" value="1"/>
</dbReference>
<evidence type="ECO:0000256" key="2">
    <source>
        <dbReference type="ARBA" id="ARBA00022614"/>
    </source>
</evidence>
<keyword evidence="4" id="KW-0611">Plant defense</keyword>
<dbReference type="Pfam" id="PF23247">
    <property type="entry name" value="LRR_RPS2"/>
    <property type="match status" value="1"/>
</dbReference>
<name>A0AA88X154_9ASTE</name>
<dbReference type="PANTHER" id="PTHR33463">
    <property type="entry name" value="NB-ARC DOMAIN-CONTAINING PROTEIN-RELATED"/>
    <property type="match status" value="1"/>
</dbReference>
<organism evidence="11 12">
    <name type="scientific">Escallonia herrerae</name>
    <dbReference type="NCBI Taxonomy" id="1293975"/>
    <lineage>
        <taxon>Eukaryota</taxon>
        <taxon>Viridiplantae</taxon>
        <taxon>Streptophyta</taxon>
        <taxon>Embryophyta</taxon>
        <taxon>Tracheophyta</taxon>
        <taxon>Spermatophyta</taxon>
        <taxon>Magnoliopsida</taxon>
        <taxon>eudicotyledons</taxon>
        <taxon>Gunneridae</taxon>
        <taxon>Pentapetalae</taxon>
        <taxon>asterids</taxon>
        <taxon>campanulids</taxon>
        <taxon>Escalloniales</taxon>
        <taxon>Escalloniaceae</taxon>
        <taxon>Escallonia</taxon>
    </lineage>
</organism>
<reference evidence="11" key="1">
    <citation type="submission" date="2022-12" db="EMBL/GenBank/DDBJ databases">
        <title>Draft genome assemblies for two species of Escallonia (Escalloniales).</title>
        <authorList>
            <person name="Chanderbali A."/>
            <person name="Dervinis C."/>
            <person name="Anghel I."/>
            <person name="Soltis D."/>
            <person name="Soltis P."/>
            <person name="Zapata F."/>
        </authorList>
    </citation>
    <scope>NUCLEOTIDE SEQUENCE</scope>
    <source>
        <strain evidence="11">UCBG64.0493</strain>
        <tissue evidence="11">Leaf</tissue>
    </source>
</reference>
<dbReference type="InterPro" id="IPR055414">
    <property type="entry name" value="LRR_R13L4/SHOC2-like"/>
</dbReference>
<dbReference type="Proteomes" id="UP001188597">
    <property type="component" value="Unassembled WGS sequence"/>
</dbReference>
<evidence type="ECO:0000313" key="11">
    <source>
        <dbReference type="EMBL" id="KAK3037736.1"/>
    </source>
</evidence>
<keyword evidence="2" id="KW-0433">Leucine-rich repeat</keyword>
<feature type="domain" description="NB-ARC" evidence="8">
    <location>
        <begin position="169"/>
        <end position="329"/>
    </location>
</feature>
<accession>A0AA88X154</accession>
<comment type="caution">
    <text evidence="11">The sequence shown here is derived from an EMBL/GenBank/DDBJ whole genome shotgun (WGS) entry which is preliminary data.</text>
</comment>
<dbReference type="PANTHER" id="PTHR33463:SF209">
    <property type="entry name" value="DISEASE RESISTANCE PROTEIN RPS2-LIKE"/>
    <property type="match status" value="1"/>
</dbReference>
<dbReference type="Gene3D" id="1.10.8.430">
    <property type="entry name" value="Helical domain of apoptotic protease-activating factors"/>
    <property type="match status" value="1"/>
</dbReference>
<evidence type="ECO:0000256" key="7">
    <source>
        <dbReference type="SAM" id="SignalP"/>
    </source>
</evidence>
<keyword evidence="3" id="KW-0677">Repeat</keyword>
<dbReference type="InterPro" id="IPR027417">
    <property type="entry name" value="P-loop_NTPase"/>
</dbReference>
<dbReference type="GO" id="GO:0006952">
    <property type="term" value="P:defense response"/>
    <property type="evidence" value="ECO:0007669"/>
    <property type="project" value="UniProtKB-KW"/>
</dbReference>
<dbReference type="Pfam" id="PF00931">
    <property type="entry name" value="NB-ARC"/>
    <property type="match status" value="1"/>
</dbReference>
<sequence>MGELAAAIAAAAAAVSAIAAVVPEVKSTWANFMSKYHSSNNAKEINDALNATMGVLRAKMADYQNEVHRHKSKIPSETYNQWICRVIEIEEQIKFLASKYEKKRKKSAFCLLPHTDLSKKMKKKDVEAAKLLEESEKLGDFMLVDQPPDAVVKMRTPKVENYPALQGPLEEILKLLKKDKIKGVGIRGMVGIGKTTIMKNLNNHEEVSKLFEIVIWLKVSTEGSLENLSREHIQQAIVQRLELDIPRSSDADRVARTISKELREKKYLLLLDDVKKDVDLEELGIPDGKCGSKLVLTTRLGYVCSSMVNRVVNVKNLSPEEAWKMFQDILERPDHMGNPQIERLAWQVVKLCGGLPLVIKMVGSAFKMKKGNESWAYGLNNLRKWPEKEHGGMREMYKMLKFCYDSLTGDQKNCFLYSSLYAEDSDIYTQCLLESWIAQYFRGRCHDVRAYGHGVLEHLENMSLLEEGASTEYVRMHKCIRQMALNILSDMGDRRYMVKARETPRNPEIEENWNEMEWISLIDNELQNLPDQPGCSILSTLFLQKNTRLNKIPQSFFKGMQSLRVLDLYCTGIESLPTSVSNLLNLKVLYLNDCKALMELPPKIFGLEHLEVLDIRGSGIKSIPAHIHKFVCLKHLRASFSNNIQEVDLNCKVISMVTTLEELVIDVETNKERCNEMLDHTIENVATLNKLKIFQFRFINHEVVDVIKVVGTTPHICVPKAATFVSLIEKRDDILSSSFQVVIGRQHLVFPQIPNFYRYDRYVKHCSGQGSDPAISCVLSRADAFELVNHNGAEHLWETGITSMNQLQGCLIESCKGIRTIVNGNCMLDTPILPIIGWFCIRNLPSLKSILEGPVPLGSLSQLKTLIVGKCPMLINIFANGLVRHLSVLQHLEIEGCFGIEEVIKKNDNAGPEPCALPKLQEVVLLDMPNLRSVWVDESLEWPCLERLEILRCPSLKRLPFSNTNAPKLSCISTEQDWWEALQWQSQEVKEQFQQYCTFR</sequence>
<dbReference type="InterPro" id="IPR057135">
    <property type="entry name" value="At4g27190-like_LRR"/>
</dbReference>
<dbReference type="InterPro" id="IPR050905">
    <property type="entry name" value="Plant_NBS-LRR"/>
</dbReference>
<feature type="domain" description="Disease resistance protein At4g27190-like leucine-rich repeats" evidence="9">
    <location>
        <begin position="843"/>
        <end position="961"/>
    </location>
</feature>
<keyword evidence="12" id="KW-1185">Reference proteome</keyword>
<evidence type="ECO:0000259" key="8">
    <source>
        <dbReference type="Pfam" id="PF00931"/>
    </source>
</evidence>
<keyword evidence="5" id="KW-0547">Nucleotide-binding</keyword>
<dbReference type="GO" id="GO:0005524">
    <property type="term" value="F:ATP binding"/>
    <property type="evidence" value="ECO:0007669"/>
    <property type="project" value="UniProtKB-KW"/>
</dbReference>
<evidence type="ECO:0000256" key="4">
    <source>
        <dbReference type="ARBA" id="ARBA00022821"/>
    </source>
</evidence>
<feature type="coiled-coil region" evidence="6">
    <location>
        <begin position="46"/>
        <end position="106"/>
    </location>
</feature>
<feature type="chain" id="PRO_5041745389" description="NB-ARC domain-containing protein" evidence="7">
    <location>
        <begin position="20"/>
        <end position="1000"/>
    </location>
</feature>
<evidence type="ECO:0000313" key="12">
    <source>
        <dbReference type="Proteomes" id="UP001188597"/>
    </source>
</evidence>
<feature type="signal peptide" evidence="7">
    <location>
        <begin position="1"/>
        <end position="19"/>
    </location>
</feature>
<evidence type="ECO:0000256" key="1">
    <source>
        <dbReference type="ARBA" id="ARBA00008894"/>
    </source>
</evidence>
<dbReference type="PRINTS" id="PR00364">
    <property type="entry name" value="DISEASERSIST"/>
</dbReference>
<proteinExistence type="inferred from homology"/>
<evidence type="ECO:0000259" key="10">
    <source>
        <dbReference type="Pfam" id="PF23598"/>
    </source>
</evidence>
<evidence type="ECO:0000259" key="9">
    <source>
        <dbReference type="Pfam" id="PF23247"/>
    </source>
</evidence>
<dbReference type="Gene3D" id="3.40.50.300">
    <property type="entry name" value="P-loop containing nucleotide triphosphate hydrolases"/>
    <property type="match status" value="1"/>
</dbReference>
<protein>
    <recommendedName>
        <fullName evidence="13">NB-ARC domain-containing protein</fullName>
    </recommendedName>
</protein>
<evidence type="ECO:0008006" key="13">
    <source>
        <dbReference type="Google" id="ProtNLM"/>
    </source>
</evidence>
<dbReference type="FunFam" id="3.40.50.300:FF:001091">
    <property type="entry name" value="Probable disease resistance protein At1g61300"/>
    <property type="match status" value="1"/>
</dbReference>
<dbReference type="InterPro" id="IPR002182">
    <property type="entry name" value="NB-ARC"/>
</dbReference>
<dbReference type="Gene3D" id="1.10.10.10">
    <property type="entry name" value="Winged helix-like DNA-binding domain superfamily/Winged helix DNA-binding domain"/>
    <property type="match status" value="1"/>
</dbReference>
<keyword evidence="5" id="KW-0067">ATP-binding</keyword>
<gene>
    <name evidence="11" type="ORF">RJ639_031107</name>
</gene>
<dbReference type="InterPro" id="IPR036388">
    <property type="entry name" value="WH-like_DNA-bd_sf"/>
</dbReference>
<evidence type="ECO:0000256" key="6">
    <source>
        <dbReference type="SAM" id="Coils"/>
    </source>
</evidence>
<dbReference type="SUPFAM" id="SSF52540">
    <property type="entry name" value="P-loop containing nucleoside triphosphate hydrolases"/>
    <property type="match status" value="1"/>
</dbReference>
<evidence type="ECO:0000256" key="3">
    <source>
        <dbReference type="ARBA" id="ARBA00022737"/>
    </source>
</evidence>
<dbReference type="AlphaFoldDB" id="A0AA88X154"/>
<keyword evidence="6" id="KW-0175">Coiled coil</keyword>
<evidence type="ECO:0000256" key="5">
    <source>
        <dbReference type="ARBA" id="ARBA00022840"/>
    </source>
</evidence>
<comment type="similarity">
    <text evidence="1">Belongs to the disease resistance NB-LRR family.</text>
</comment>
<dbReference type="InterPro" id="IPR042197">
    <property type="entry name" value="Apaf_helical"/>
</dbReference>
<dbReference type="Pfam" id="PF23598">
    <property type="entry name" value="LRR_14"/>
    <property type="match status" value="1"/>
</dbReference>
<dbReference type="GO" id="GO:0043531">
    <property type="term" value="F:ADP binding"/>
    <property type="evidence" value="ECO:0007669"/>
    <property type="project" value="InterPro"/>
</dbReference>
<feature type="domain" description="Disease resistance R13L4/SHOC-2-like LRR" evidence="10">
    <location>
        <begin position="522"/>
        <end position="697"/>
    </location>
</feature>
<keyword evidence="7" id="KW-0732">Signal</keyword>
<dbReference type="EMBL" id="JAVXUP010000115">
    <property type="protein sequence ID" value="KAK3037736.1"/>
    <property type="molecule type" value="Genomic_DNA"/>
</dbReference>
<dbReference type="Gene3D" id="3.80.10.10">
    <property type="entry name" value="Ribonuclease Inhibitor"/>
    <property type="match status" value="2"/>
</dbReference>
<dbReference type="InterPro" id="IPR032675">
    <property type="entry name" value="LRR_dom_sf"/>
</dbReference>